<accession>A0A9K3L306</accession>
<reference evidence="2" key="2">
    <citation type="submission" date="2021-04" db="EMBL/GenBank/DDBJ databases">
        <authorList>
            <person name="Podell S."/>
        </authorList>
    </citation>
    <scope>NUCLEOTIDE SEQUENCE</scope>
    <source>
        <strain evidence="2">Hildebrandi</strain>
    </source>
</reference>
<dbReference type="AlphaFoldDB" id="A0A9K3L306"/>
<feature type="compositionally biased region" description="Low complexity" evidence="1">
    <location>
        <begin position="74"/>
        <end position="86"/>
    </location>
</feature>
<feature type="compositionally biased region" description="Low complexity" evidence="1">
    <location>
        <begin position="226"/>
        <end position="235"/>
    </location>
</feature>
<feature type="compositionally biased region" description="Low complexity" evidence="1">
    <location>
        <begin position="277"/>
        <end position="291"/>
    </location>
</feature>
<organism evidence="2 3">
    <name type="scientific">Nitzschia inconspicua</name>
    <dbReference type="NCBI Taxonomy" id="303405"/>
    <lineage>
        <taxon>Eukaryota</taxon>
        <taxon>Sar</taxon>
        <taxon>Stramenopiles</taxon>
        <taxon>Ochrophyta</taxon>
        <taxon>Bacillariophyta</taxon>
        <taxon>Bacillariophyceae</taxon>
        <taxon>Bacillariophycidae</taxon>
        <taxon>Bacillariales</taxon>
        <taxon>Bacillariaceae</taxon>
        <taxon>Nitzschia</taxon>
    </lineage>
</organism>
<dbReference type="EMBL" id="JAGRRH010000016">
    <property type="protein sequence ID" value="KAG7353913.1"/>
    <property type="molecule type" value="Genomic_DNA"/>
</dbReference>
<sequence length="993" mass="108322">MENVQIKQEHSEAVKTNKNSCDDALSEMKKGSSNNSMSKMGDVGMAEDRDDVSMDDLSSRRGGSEDDREESINSKKSQPKQSPNSKVGKKNSIQPSSSFGQDSYYPPYSQMPPGRGGHYPPHGMHRCPPPPHGHGGPYSHPPPVYYSGGSDYRGHPPPSHYHQMHPPLSHPGQSNHYGGPNGPYMPGRPGPHSHHGYHPSGYGAPYPGPLVGYHGGPSSHYPTNGNSDSNSISSSRSKRSNKSQSSSNGSRKKRTIDGVEGKTDKSNLPLAYSFRRTNSSSSNSTLTTAKNTTDHSSMLDSPHKQPDRASSRNSSYLAALEQSSNIFESERGHRRNNSGTSTASSLSVGGFSLSSYDGPKADGVVDDIPMLKASPKRRKGEDSAPLPVGSTNESSIFKRKGSRMTNPSDQSIDGAESNRFEQLTMDDGESKKDGAVNQNLFLTLSTSPINHPDETPISKNTKKKGGHMTVKTDMDEDFGAHKADTPTPTAFCVQRDMTDEHTLNKHLRGQTFTPLPHSGDNGISPSNAAFSALAPSLSWSIAGDTPSLEDLAGCSWEDTDRDERKRPGSTTSQMSSGTRNMVISPHNFSLWKEEHEGKKKDDDDMKDDGESIRLSMLSPNSEIVDGHGGTTTPLPIFFRESGSDERENLHSDKKQSYGKDFSGKDFVSEHMHPKNMFMQNGPRRPQQYFSHGPPRDGLPPTPVFAGNKPPTPHFPGSSMGFARSPLHGDRRDFGHMYGHPPPGHPSDRIRNLRGRMPPGSHMAPLPIHIPPPMSSHHPLTSPMGLPGRPPWSPHGAMPPPMASPHHMSPIDMSQSKRKCVPLKPPIPSKFQGDMEKLKSATVPEFTSLVNFPAHMSQKQAVNLPEGMRCCVMCGQACPCSNGNKKKPCSGTSKKDGTSRGNAPDISDKNGYAIIPTQNKGLCTLCDVNVWVVCTSGLEIKWCKGCKNFRPWAAFGDKGLATKCLRCRERQREKYALQKEEKEKARMLKSKPKA</sequence>
<dbReference type="Proteomes" id="UP000693970">
    <property type="component" value="Unassembled WGS sequence"/>
</dbReference>
<feature type="region of interest" description="Disordered" evidence="1">
    <location>
        <begin position="445"/>
        <end position="468"/>
    </location>
</feature>
<feature type="compositionally biased region" description="Polar residues" evidence="1">
    <location>
        <begin position="568"/>
        <end position="581"/>
    </location>
</feature>
<evidence type="ECO:0000313" key="2">
    <source>
        <dbReference type="EMBL" id="KAG7353913.1"/>
    </source>
</evidence>
<feature type="compositionally biased region" description="Basic and acidic residues" evidence="1">
    <location>
        <begin position="301"/>
        <end position="310"/>
    </location>
</feature>
<name>A0A9K3L306_9STRA</name>
<protein>
    <submittedName>
        <fullName evidence="2">Uncharacterized protein</fullName>
    </submittedName>
</protein>
<comment type="caution">
    <text evidence="2">The sequence shown here is derived from an EMBL/GenBank/DDBJ whole genome shotgun (WGS) entry which is preliminary data.</text>
</comment>
<dbReference type="OrthoDB" id="49093at2759"/>
<feature type="compositionally biased region" description="Polar residues" evidence="1">
    <location>
        <begin position="311"/>
        <end position="327"/>
    </location>
</feature>
<feature type="compositionally biased region" description="Low complexity" evidence="1">
    <location>
        <begin position="31"/>
        <end position="41"/>
    </location>
</feature>
<feature type="compositionally biased region" description="Basic and acidic residues" evidence="1">
    <location>
        <begin position="255"/>
        <end position="265"/>
    </location>
</feature>
<keyword evidence="3" id="KW-1185">Reference proteome</keyword>
<evidence type="ECO:0000256" key="1">
    <source>
        <dbReference type="SAM" id="MobiDB-lite"/>
    </source>
</evidence>
<feature type="compositionally biased region" description="Basic and acidic residues" evidence="1">
    <location>
        <begin position="57"/>
        <end position="73"/>
    </location>
</feature>
<feature type="compositionally biased region" description="Low complexity" evidence="1">
    <location>
        <begin position="344"/>
        <end position="355"/>
    </location>
</feature>
<feature type="region of interest" description="Disordered" evidence="1">
    <location>
        <begin position="1"/>
        <end position="417"/>
    </location>
</feature>
<gene>
    <name evidence="2" type="ORF">IV203_003269</name>
</gene>
<feature type="compositionally biased region" description="Basic and acidic residues" evidence="1">
    <location>
        <begin position="591"/>
        <end position="611"/>
    </location>
</feature>
<feature type="compositionally biased region" description="Polar residues" evidence="1">
    <location>
        <begin position="91"/>
        <end position="101"/>
    </location>
</feature>
<evidence type="ECO:0000313" key="3">
    <source>
        <dbReference type="Proteomes" id="UP000693970"/>
    </source>
</evidence>
<proteinExistence type="predicted"/>
<feature type="region of interest" description="Disordered" evidence="1">
    <location>
        <begin position="550"/>
        <end position="611"/>
    </location>
</feature>
<reference evidence="2" key="1">
    <citation type="journal article" date="2021" name="Sci. Rep.">
        <title>Diploid genomic architecture of Nitzschia inconspicua, an elite biomass production diatom.</title>
        <authorList>
            <person name="Oliver A."/>
            <person name="Podell S."/>
            <person name="Pinowska A."/>
            <person name="Traller J.C."/>
            <person name="Smith S.R."/>
            <person name="McClure R."/>
            <person name="Beliaev A."/>
            <person name="Bohutskyi P."/>
            <person name="Hill E.A."/>
            <person name="Rabines A."/>
            <person name="Zheng H."/>
            <person name="Allen L.Z."/>
            <person name="Kuo A."/>
            <person name="Grigoriev I.V."/>
            <person name="Allen A.E."/>
            <person name="Hazlebeck D."/>
            <person name="Allen E.E."/>
        </authorList>
    </citation>
    <scope>NUCLEOTIDE SEQUENCE</scope>
    <source>
        <strain evidence="2">Hildebrandi</strain>
    </source>
</reference>
<feature type="region of interest" description="Disordered" evidence="1">
    <location>
        <begin position="881"/>
        <end position="908"/>
    </location>
</feature>